<dbReference type="Gene3D" id="1.25.40.10">
    <property type="entry name" value="Tetratricopeptide repeat domain"/>
    <property type="match status" value="1"/>
</dbReference>
<evidence type="ECO:0000313" key="2">
    <source>
        <dbReference type="Proteomes" id="UP000282170"/>
    </source>
</evidence>
<dbReference type="Pfam" id="PF13374">
    <property type="entry name" value="TPR_10"/>
    <property type="match status" value="1"/>
</dbReference>
<reference evidence="1 2" key="1">
    <citation type="submission" date="2017-09" db="EMBL/GenBank/DDBJ databases">
        <authorList>
            <person name="Zhang H."/>
            <person name="Hu S."/>
            <person name="Xu J."/>
            <person name="He Z."/>
        </authorList>
    </citation>
    <scope>NUCLEOTIDE SEQUENCE [LARGE SCALE GENOMIC DNA]</scope>
    <source>
        <strain evidence="1 2">TXX3120</strain>
    </source>
</reference>
<gene>
    <name evidence="1" type="ORF">CNQ36_16130</name>
</gene>
<dbReference type="EMBL" id="CP023407">
    <property type="protein sequence ID" value="AYL39529.1"/>
    <property type="molecule type" value="Genomic_DNA"/>
</dbReference>
<organism evidence="1 2">
    <name type="scientific">Streptomyces fungicidicus</name>
    <dbReference type="NCBI Taxonomy" id="68203"/>
    <lineage>
        <taxon>Bacteria</taxon>
        <taxon>Bacillati</taxon>
        <taxon>Actinomycetota</taxon>
        <taxon>Actinomycetes</taxon>
        <taxon>Kitasatosporales</taxon>
        <taxon>Streptomycetaceae</taxon>
        <taxon>Streptomyces</taxon>
    </lineage>
</organism>
<name>A0A494V800_9ACTN</name>
<accession>A0A494V800</accession>
<keyword evidence="2" id="KW-1185">Reference proteome</keyword>
<evidence type="ECO:0000313" key="1">
    <source>
        <dbReference type="EMBL" id="AYL39529.1"/>
    </source>
</evidence>
<dbReference type="InterPro" id="IPR011990">
    <property type="entry name" value="TPR-like_helical_dom_sf"/>
</dbReference>
<sequence>MLWEGRFEEAEAGARALEAEAGRLRKRGRGVSVAWHAKTLATAVACAHGRGAQVLAELESLTAELSGTAGSGRRLLLVIRCNHMLALNSVGRYAEAEAEGLEVLRDLTRLKHLTPVWDIELCVLDNLVDALCGQARHEEAEAVARGNLPRAAGGTVAALHCGLVRSLNGQGRYDEALAEARRFTPGWDRALAGSLGMGTAVALHGLGRRGEAEAAVREALADCEKSLHPDHPRIREVRTMLARLTSDGPPEPSDEEAAHG</sequence>
<dbReference type="AlphaFoldDB" id="A0A494V800"/>
<protein>
    <recommendedName>
        <fullName evidence="3">Tetratricopeptide repeat protein</fullName>
    </recommendedName>
</protein>
<evidence type="ECO:0008006" key="3">
    <source>
        <dbReference type="Google" id="ProtNLM"/>
    </source>
</evidence>
<dbReference type="KEGG" id="sfug:CNQ36_16130"/>
<proteinExistence type="predicted"/>
<dbReference type="Proteomes" id="UP000282170">
    <property type="component" value="Chromosome"/>
</dbReference>
<dbReference type="SUPFAM" id="SSF48452">
    <property type="entry name" value="TPR-like"/>
    <property type="match status" value="1"/>
</dbReference>